<accession>A0AAD4ADX9</accession>
<dbReference type="AlphaFoldDB" id="A0AAD4ADX9"/>
<feature type="transmembrane region" description="Helical" evidence="4">
    <location>
        <begin position="32"/>
        <end position="51"/>
    </location>
</feature>
<protein>
    <submittedName>
        <fullName evidence="6">Two-component system, NarL family, sensor histidine kinase UhpB</fullName>
    </submittedName>
</protein>
<dbReference type="GO" id="GO:0016020">
    <property type="term" value="C:membrane"/>
    <property type="evidence" value="ECO:0007669"/>
    <property type="project" value="InterPro"/>
</dbReference>
<feature type="transmembrane region" description="Helical" evidence="4">
    <location>
        <begin position="63"/>
        <end position="88"/>
    </location>
</feature>
<dbReference type="Gene3D" id="1.20.5.1930">
    <property type="match status" value="1"/>
</dbReference>
<dbReference type="Proteomes" id="UP000016487">
    <property type="component" value="Unassembled WGS sequence"/>
</dbReference>
<evidence type="ECO:0000313" key="6">
    <source>
        <dbReference type="EMBL" id="KAF7764180.1"/>
    </source>
</evidence>
<reference evidence="6" key="1">
    <citation type="journal article" date="2012" name="J. Bacteriol.">
        <title>Genome sequences of type strains of seven species of the marine bacterium Pseudoalteromonas.</title>
        <authorList>
            <person name="Xie B.B."/>
            <person name="Shu Y.L."/>
            <person name="Qin Q.L."/>
            <person name="Rong J.C."/>
            <person name="Zhang X.Y."/>
            <person name="Chen X.L."/>
            <person name="Shi M."/>
            <person name="He H.L."/>
            <person name="Zhou B.C."/>
            <person name="Zhang Y.Z."/>
        </authorList>
    </citation>
    <scope>NUCLEOTIDE SEQUENCE</scope>
    <source>
        <strain evidence="6">DSM 8771</strain>
    </source>
</reference>
<keyword evidence="1" id="KW-0808">Transferase</keyword>
<keyword evidence="4" id="KW-1133">Transmembrane helix</keyword>
<evidence type="ECO:0000313" key="7">
    <source>
        <dbReference type="Proteomes" id="UP000016487"/>
    </source>
</evidence>
<organism evidence="6 7">
    <name type="scientific">Pseudoalteromonas citrea</name>
    <dbReference type="NCBI Taxonomy" id="43655"/>
    <lineage>
        <taxon>Bacteria</taxon>
        <taxon>Pseudomonadati</taxon>
        <taxon>Pseudomonadota</taxon>
        <taxon>Gammaproteobacteria</taxon>
        <taxon>Alteromonadales</taxon>
        <taxon>Pseudoalteromonadaceae</taxon>
        <taxon>Pseudoalteromonas</taxon>
    </lineage>
</organism>
<evidence type="ECO:0000256" key="1">
    <source>
        <dbReference type="ARBA" id="ARBA00022679"/>
    </source>
</evidence>
<feature type="transmembrane region" description="Helical" evidence="4">
    <location>
        <begin position="126"/>
        <end position="146"/>
    </location>
</feature>
<comment type="caution">
    <text evidence="6">The sequence shown here is derived from an EMBL/GenBank/DDBJ whole genome shotgun (WGS) entry which is preliminary data.</text>
</comment>
<dbReference type="Gene3D" id="3.30.565.10">
    <property type="entry name" value="Histidine kinase-like ATPase, C-terminal domain"/>
    <property type="match status" value="1"/>
</dbReference>
<evidence type="ECO:0000256" key="4">
    <source>
        <dbReference type="SAM" id="Phobius"/>
    </source>
</evidence>
<dbReference type="InterPro" id="IPR011712">
    <property type="entry name" value="Sig_transdc_His_kin_sub3_dim/P"/>
</dbReference>
<reference evidence="6" key="2">
    <citation type="submission" date="2015-03" db="EMBL/GenBank/DDBJ databases">
        <title>Genome sequence of Pseudoalteromonas citrea.</title>
        <authorList>
            <person name="Xie B.-B."/>
            <person name="Rong J.-C."/>
            <person name="Qin Q.-L."/>
            <person name="Zhang Y.-Z."/>
        </authorList>
    </citation>
    <scope>NUCLEOTIDE SEQUENCE</scope>
    <source>
        <strain evidence="6">DSM 8771</strain>
    </source>
</reference>
<keyword evidence="4" id="KW-0812">Transmembrane</keyword>
<dbReference type="GO" id="GO:0000155">
    <property type="term" value="F:phosphorelay sensor kinase activity"/>
    <property type="evidence" value="ECO:0007669"/>
    <property type="project" value="InterPro"/>
</dbReference>
<dbReference type="PANTHER" id="PTHR24421">
    <property type="entry name" value="NITRATE/NITRITE SENSOR PROTEIN NARX-RELATED"/>
    <property type="match status" value="1"/>
</dbReference>
<dbReference type="InterPro" id="IPR036890">
    <property type="entry name" value="HATPase_C_sf"/>
</dbReference>
<dbReference type="GO" id="GO:0046983">
    <property type="term" value="F:protein dimerization activity"/>
    <property type="evidence" value="ECO:0007669"/>
    <property type="project" value="InterPro"/>
</dbReference>
<evidence type="ECO:0000259" key="5">
    <source>
        <dbReference type="Pfam" id="PF07730"/>
    </source>
</evidence>
<keyword evidence="3" id="KW-0902">Two-component regulatory system</keyword>
<dbReference type="RefSeq" id="WP_010367328.1">
    <property type="nucleotide sequence ID" value="NZ_AHBZ03000027.1"/>
</dbReference>
<dbReference type="InterPro" id="IPR050482">
    <property type="entry name" value="Sensor_HK_TwoCompSys"/>
</dbReference>
<keyword evidence="4" id="KW-0472">Membrane</keyword>
<name>A0AAD4ADX9_9GAMM</name>
<feature type="domain" description="Signal transduction histidine kinase subgroup 3 dimerisation and phosphoacceptor" evidence="5">
    <location>
        <begin position="182"/>
        <end position="241"/>
    </location>
</feature>
<evidence type="ECO:0000256" key="2">
    <source>
        <dbReference type="ARBA" id="ARBA00022777"/>
    </source>
</evidence>
<gene>
    <name evidence="6" type="primary">uhpB</name>
    <name evidence="6" type="ORF">PCIT_b0104</name>
</gene>
<keyword evidence="2 6" id="KW-0418">Kinase</keyword>
<proteinExistence type="predicted"/>
<dbReference type="EMBL" id="AHBZ03000027">
    <property type="protein sequence ID" value="KAF7764180.1"/>
    <property type="molecule type" value="Genomic_DNA"/>
</dbReference>
<dbReference type="SUPFAM" id="SSF55874">
    <property type="entry name" value="ATPase domain of HSP90 chaperone/DNA topoisomerase II/histidine kinase"/>
    <property type="match status" value="1"/>
</dbReference>
<dbReference type="Pfam" id="PF07730">
    <property type="entry name" value="HisKA_3"/>
    <property type="match status" value="1"/>
</dbReference>
<evidence type="ECO:0000256" key="3">
    <source>
        <dbReference type="ARBA" id="ARBA00023012"/>
    </source>
</evidence>
<sequence length="364" mass="40747">MLRIQKSSLATVLFTWLTVALPSTIGIQEPTLLFAIATIHGLFLITMLIIINDVPNKNHRLNYTLIAISIGLVICLMMMSNSYLYLIYSVMMTSIFAFHTPVIFCIGYIIVIHSIYLLIQFLIWQAGWDIVNTTTFIAFHCFALMLTQKMLSEKNAKEALTLSNTQLEAAHSLLANAAAHDERLKLARELHDNVGHTLTSLIINLDIARRTQSAQQITLCYEQAKAALDTTRNVVSQKRTEDHLDLPSTLIELAEKTPRIAVITKIPKQFTCTNLKVAHCVLRCCQEAITNTLKYAQATQFTIEITSQAEQLILHLYDNGAKNNQFTLGNGLTGMHERVQALGGKCSINNKETGFHIKIRVPHG</sequence>
<dbReference type="CDD" id="cd16917">
    <property type="entry name" value="HATPase_UhpB-NarQ-NarX-like"/>
    <property type="match status" value="1"/>
</dbReference>
<feature type="transmembrane region" description="Helical" evidence="4">
    <location>
        <begin position="94"/>
        <end position="119"/>
    </location>
</feature>
<dbReference type="PANTHER" id="PTHR24421:SF59">
    <property type="entry name" value="OXYGEN SENSOR HISTIDINE KINASE NREB"/>
    <property type="match status" value="1"/>
</dbReference>